<keyword evidence="3" id="KW-0349">Heme</keyword>
<evidence type="ECO:0000256" key="1">
    <source>
        <dbReference type="ARBA" id="ARBA00001971"/>
    </source>
</evidence>
<dbReference type="Proteomes" id="UP001595805">
    <property type="component" value="Unassembled WGS sequence"/>
</dbReference>
<dbReference type="Pfam" id="PF01152">
    <property type="entry name" value="Bac_globin"/>
    <property type="match status" value="1"/>
</dbReference>
<evidence type="ECO:0000313" key="7">
    <source>
        <dbReference type="EMBL" id="MFC3881667.1"/>
    </source>
</evidence>
<dbReference type="RefSeq" id="WP_377907015.1">
    <property type="nucleotide sequence ID" value="NZ_JBHRZS010000007.1"/>
</dbReference>
<keyword evidence="5" id="KW-0408">Iron</keyword>
<name>A0ABV8AXL8_9BACT</name>
<keyword evidence="2" id="KW-0813">Transport</keyword>
<comment type="similarity">
    <text evidence="6">Belongs to the truncated hemoglobin family. Group II subfamily.</text>
</comment>
<evidence type="ECO:0000256" key="2">
    <source>
        <dbReference type="ARBA" id="ARBA00022448"/>
    </source>
</evidence>
<gene>
    <name evidence="7" type="ORF">ACFOSV_15840</name>
</gene>
<dbReference type="InterPro" id="IPR044203">
    <property type="entry name" value="GlbO/GLB3-like"/>
</dbReference>
<dbReference type="Gene3D" id="1.10.490.10">
    <property type="entry name" value="Globins"/>
    <property type="match status" value="1"/>
</dbReference>
<dbReference type="InterPro" id="IPR001486">
    <property type="entry name" value="Hemoglobin_trunc"/>
</dbReference>
<dbReference type="CDD" id="cd08917">
    <property type="entry name" value="TrHb2_O"/>
    <property type="match status" value="1"/>
</dbReference>
<organism evidence="7 8">
    <name type="scientific">Algoriphagus namhaensis</name>
    <dbReference type="NCBI Taxonomy" id="915353"/>
    <lineage>
        <taxon>Bacteria</taxon>
        <taxon>Pseudomonadati</taxon>
        <taxon>Bacteroidota</taxon>
        <taxon>Cytophagia</taxon>
        <taxon>Cytophagales</taxon>
        <taxon>Cyclobacteriaceae</taxon>
        <taxon>Algoriphagus</taxon>
    </lineage>
</organism>
<evidence type="ECO:0000256" key="5">
    <source>
        <dbReference type="ARBA" id="ARBA00023004"/>
    </source>
</evidence>
<comment type="cofactor">
    <cofactor evidence="1">
        <name>heme</name>
        <dbReference type="ChEBI" id="CHEBI:30413"/>
    </cofactor>
</comment>
<dbReference type="InterPro" id="IPR012292">
    <property type="entry name" value="Globin/Proto"/>
</dbReference>
<evidence type="ECO:0000256" key="3">
    <source>
        <dbReference type="ARBA" id="ARBA00022617"/>
    </source>
</evidence>
<sequence>MNPFQTVYDRIGEEKIKVLCDNFYKEVANTPPLRSLYPEDLDPAKERLFLFLVQVFGGPQTYSEQRGHPRLRMRHLQWKIDAKMRTHWLNAMFTAMDGIALDPEERELMMGYFIKVANHMINHD</sequence>
<evidence type="ECO:0000313" key="8">
    <source>
        <dbReference type="Proteomes" id="UP001595805"/>
    </source>
</evidence>
<dbReference type="InterPro" id="IPR019795">
    <property type="entry name" value="Globin_bac-like_CS"/>
</dbReference>
<reference evidence="8" key="1">
    <citation type="journal article" date="2019" name="Int. J. Syst. Evol. Microbiol.">
        <title>The Global Catalogue of Microorganisms (GCM) 10K type strain sequencing project: providing services to taxonomists for standard genome sequencing and annotation.</title>
        <authorList>
            <consortium name="The Broad Institute Genomics Platform"/>
            <consortium name="The Broad Institute Genome Sequencing Center for Infectious Disease"/>
            <person name="Wu L."/>
            <person name="Ma J."/>
        </authorList>
    </citation>
    <scope>NUCLEOTIDE SEQUENCE [LARGE SCALE GENOMIC DNA]</scope>
    <source>
        <strain evidence="8">CCUG 60523</strain>
    </source>
</reference>
<dbReference type="InterPro" id="IPR009050">
    <property type="entry name" value="Globin-like_sf"/>
</dbReference>
<keyword evidence="4" id="KW-0479">Metal-binding</keyword>
<evidence type="ECO:0000256" key="4">
    <source>
        <dbReference type="ARBA" id="ARBA00022723"/>
    </source>
</evidence>
<dbReference type="PANTHER" id="PTHR47366:SF1">
    <property type="entry name" value="TWO-ON-TWO HEMOGLOBIN-3"/>
    <property type="match status" value="1"/>
</dbReference>
<keyword evidence="8" id="KW-1185">Reference proteome</keyword>
<evidence type="ECO:0000256" key="6">
    <source>
        <dbReference type="ARBA" id="ARBA00034496"/>
    </source>
</evidence>
<proteinExistence type="inferred from homology"/>
<dbReference type="SUPFAM" id="SSF46458">
    <property type="entry name" value="Globin-like"/>
    <property type="match status" value="1"/>
</dbReference>
<accession>A0ABV8AXL8</accession>
<dbReference type="PROSITE" id="PS01213">
    <property type="entry name" value="GLOBIN_FAM_2"/>
    <property type="match status" value="1"/>
</dbReference>
<dbReference type="EMBL" id="JBHRZS010000007">
    <property type="protein sequence ID" value="MFC3881667.1"/>
    <property type="molecule type" value="Genomic_DNA"/>
</dbReference>
<protein>
    <submittedName>
        <fullName evidence="7">Cyanoglobin</fullName>
    </submittedName>
</protein>
<comment type="caution">
    <text evidence="7">The sequence shown here is derived from an EMBL/GenBank/DDBJ whole genome shotgun (WGS) entry which is preliminary data.</text>
</comment>
<dbReference type="PANTHER" id="PTHR47366">
    <property type="entry name" value="TWO-ON-TWO HEMOGLOBIN-3"/>
    <property type="match status" value="1"/>
</dbReference>